<accession>A0A158AH70</accession>
<evidence type="ECO:0000313" key="4">
    <source>
        <dbReference type="Proteomes" id="UP000054624"/>
    </source>
</evidence>
<feature type="region of interest" description="Disordered" evidence="1">
    <location>
        <begin position="21"/>
        <end position="95"/>
    </location>
</feature>
<reference evidence="4" key="1">
    <citation type="submission" date="2016-01" db="EMBL/GenBank/DDBJ databases">
        <authorList>
            <person name="Peeters Charlotte."/>
        </authorList>
    </citation>
    <scope>NUCLEOTIDE SEQUENCE [LARGE SCALE GENOMIC DNA]</scope>
</reference>
<dbReference type="EMBL" id="FCOI02000006">
    <property type="protein sequence ID" value="SAK56417.1"/>
    <property type="molecule type" value="Genomic_DNA"/>
</dbReference>
<feature type="signal peptide" evidence="2">
    <location>
        <begin position="1"/>
        <end position="26"/>
    </location>
</feature>
<dbReference type="AlphaFoldDB" id="A0A158AH70"/>
<proteinExistence type="predicted"/>
<evidence type="ECO:0000256" key="2">
    <source>
        <dbReference type="SAM" id="SignalP"/>
    </source>
</evidence>
<dbReference type="OrthoDB" id="9135748at2"/>
<dbReference type="PROSITE" id="PS51257">
    <property type="entry name" value="PROKAR_LIPOPROTEIN"/>
    <property type="match status" value="1"/>
</dbReference>
<protein>
    <recommendedName>
        <fullName evidence="5">Lipoprotein</fullName>
    </recommendedName>
</protein>
<evidence type="ECO:0008006" key="5">
    <source>
        <dbReference type="Google" id="ProtNLM"/>
    </source>
</evidence>
<name>A0A158AH70_9BURK</name>
<feature type="chain" id="PRO_5007620537" description="Lipoprotein" evidence="2">
    <location>
        <begin position="27"/>
        <end position="95"/>
    </location>
</feature>
<gene>
    <name evidence="3" type="ORF">AWB76_02287</name>
</gene>
<sequence length="95" mass="9287">MNRFYRSAMMLALALACMSGAESAGAQQNGAPPGNKSPGDGVPGKSAGVAGGAGAAGQSGTDPATLKRAEEGRVEQKHSQGASGAGAAKRKDSKE</sequence>
<dbReference type="Proteomes" id="UP000054624">
    <property type="component" value="Unassembled WGS sequence"/>
</dbReference>
<keyword evidence="4" id="KW-1185">Reference proteome</keyword>
<evidence type="ECO:0000256" key="1">
    <source>
        <dbReference type="SAM" id="MobiDB-lite"/>
    </source>
</evidence>
<dbReference type="STRING" id="1777137.AWB76_02287"/>
<keyword evidence="2" id="KW-0732">Signal</keyword>
<feature type="compositionally biased region" description="Basic and acidic residues" evidence="1">
    <location>
        <begin position="65"/>
        <end position="78"/>
    </location>
</feature>
<evidence type="ECO:0000313" key="3">
    <source>
        <dbReference type="EMBL" id="SAK56417.1"/>
    </source>
</evidence>
<dbReference type="RefSeq" id="WP_157696103.1">
    <property type="nucleotide sequence ID" value="NZ_FCOI02000006.1"/>
</dbReference>
<organism evidence="3 4">
    <name type="scientific">Caballeronia temeraria</name>
    <dbReference type="NCBI Taxonomy" id="1777137"/>
    <lineage>
        <taxon>Bacteria</taxon>
        <taxon>Pseudomonadati</taxon>
        <taxon>Pseudomonadota</taxon>
        <taxon>Betaproteobacteria</taxon>
        <taxon>Burkholderiales</taxon>
        <taxon>Burkholderiaceae</taxon>
        <taxon>Caballeronia</taxon>
    </lineage>
</organism>